<name>W7DXU7_BIPV3</name>
<dbReference type="Proteomes" id="UP000054337">
    <property type="component" value="Unassembled WGS sequence"/>
</dbReference>
<sequence>MTSLGAQISSNRMRGCELSFEQRVFALAKYEAGCSTAEIANDLNCTQRCIQKTIRRYKDRNRVTSLPRLGSKKILSSRDRRLLSRIVKKNPFIEY</sequence>
<dbReference type="GeneID" id="26257812"/>
<dbReference type="SUPFAM" id="SSF46689">
    <property type="entry name" value="Homeodomain-like"/>
    <property type="match status" value="1"/>
</dbReference>
<organism evidence="1 2">
    <name type="scientific">Bipolaris victoriae (strain FI3)</name>
    <name type="common">Victoria blight of oats agent</name>
    <name type="synonym">Cochliobolus victoriae</name>
    <dbReference type="NCBI Taxonomy" id="930091"/>
    <lineage>
        <taxon>Eukaryota</taxon>
        <taxon>Fungi</taxon>
        <taxon>Dikarya</taxon>
        <taxon>Ascomycota</taxon>
        <taxon>Pezizomycotina</taxon>
        <taxon>Dothideomycetes</taxon>
        <taxon>Pleosporomycetidae</taxon>
        <taxon>Pleosporales</taxon>
        <taxon>Pleosporineae</taxon>
        <taxon>Pleosporaceae</taxon>
        <taxon>Bipolaris</taxon>
    </lineage>
</organism>
<dbReference type="Gene3D" id="1.10.10.10">
    <property type="entry name" value="Winged helix-like DNA-binding domain superfamily/Winged helix DNA-binding domain"/>
    <property type="match status" value="1"/>
</dbReference>
<keyword evidence="2" id="KW-1185">Reference proteome</keyword>
<feature type="non-terminal residue" evidence="1">
    <location>
        <position position="95"/>
    </location>
</feature>
<evidence type="ECO:0000313" key="2">
    <source>
        <dbReference type="Proteomes" id="UP000054337"/>
    </source>
</evidence>
<reference evidence="1 2" key="1">
    <citation type="journal article" date="2013" name="PLoS Genet.">
        <title>Comparative genome structure, secondary metabolite, and effector coding capacity across Cochliobolus pathogens.</title>
        <authorList>
            <person name="Condon B.J."/>
            <person name="Leng Y."/>
            <person name="Wu D."/>
            <person name="Bushley K.E."/>
            <person name="Ohm R.A."/>
            <person name="Otillar R."/>
            <person name="Martin J."/>
            <person name="Schackwitz W."/>
            <person name="Grimwood J."/>
            <person name="MohdZainudin N."/>
            <person name="Xue C."/>
            <person name="Wang R."/>
            <person name="Manning V.A."/>
            <person name="Dhillon B."/>
            <person name="Tu Z.J."/>
            <person name="Steffenson B.J."/>
            <person name="Salamov A."/>
            <person name="Sun H."/>
            <person name="Lowry S."/>
            <person name="LaButti K."/>
            <person name="Han J."/>
            <person name="Copeland A."/>
            <person name="Lindquist E."/>
            <person name="Barry K."/>
            <person name="Schmutz J."/>
            <person name="Baker S.E."/>
            <person name="Ciuffetti L.M."/>
            <person name="Grigoriev I.V."/>
            <person name="Zhong S."/>
            <person name="Turgeon B.G."/>
        </authorList>
    </citation>
    <scope>NUCLEOTIDE SEQUENCE [LARGE SCALE GENOMIC DNA]</scope>
    <source>
        <strain evidence="1 2">FI3</strain>
    </source>
</reference>
<gene>
    <name evidence="1" type="ORF">COCVIDRAFT_72488</name>
</gene>
<dbReference type="RefSeq" id="XP_014550455.1">
    <property type="nucleotide sequence ID" value="XM_014694969.1"/>
</dbReference>
<dbReference type="HOGENOM" id="CLU_2339077_0_0_1"/>
<evidence type="ECO:0000313" key="1">
    <source>
        <dbReference type="EMBL" id="EUN20881.1"/>
    </source>
</evidence>
<evidence type="ECO:0008006" key="3">
    <source>
        <dbReference type="Google" id="ProtNLM"/>
    </source>
</evidence>
<dbReference type="EMBL" id="KI968879">
    <property type="protein sequence ID" value="EUN20881.1"/>
    <property type="molecule type" value="Genomic_DNA"/>
</dbReference>
<protein>
    <recommendedName>
        <fullName evidence="3">Paired domain-containing protein</fullName>
    </recommendedName>
</protein>
<accession>W7DXU7</accession>
<proteinExistence type="predicted"/>
<dbReference type="AlphaFoldDB" id="W7DXU7"/>
<dbReference type="InterPro" id="IPR009057">
    <property type="entry name" value="Homeodomain-like_sf"/>
</dbReference>
<dbReference type="InterPro" id="IPR036388">
    <property type="entry name" value="WH-like_DNA-bd_sf"/>
</dbReference>